<dbReference type="PROSITE" id="PS50893">
    <property type="entry name" value="ABC_TRANSPORTER_2"/>
    <property type="match status" value="2"/>
</dbReference>
<keyword evidence="4" id="KW-0762">Sugar transport</keyword>
<evidence type="ECO:0000313" key="12">
    <source>
        <dbReference type="Proteomes" id="UP000272560"/>
    </source>
</evidence>
<keyword evidence="9" id="KW-0472">Membrane</keyword>
<dbReference type="InterPro" id="IPR050107">
    <property type="entry name" value="ABC_carbohydrate_import_ATPase"/>
</dbReference>
<evidence type="ECO:0000256" key="4">
    <source>
        <dbReference type="ARBA" id="ARBA00022597"/>
    </source>
</evidence>
<reference evidence="11 12" key="1">
    <citation type="submission" date="2018-09" db="EMBL/GenBank/DDBJ databases">
        <title>Novel species of Arthrobacter.</title>
        <authorList>
            <person name="Liu Q."/>
            <person name="Xin Y.-H."/>
        </authorList>
    </citation>
    <scope>NUCLEOTIDE SEQUENCE [LARGE SCALE GENOMIC DNA]</scope>
    <source>
        <strain evidence="11 12">Hz2</strain>
    </source>
</reference>
<evidence type="ECO:0000259" key="10">
    <source>
        <dbReference type="PROSITE" id="PS50893"/>
    </source>
</evidence>
<dbReference type="InterPro" id="IPR003439">
    <property type="entry name" value="ABC_transporter-like_ATP-bd"/>
</dbReference>
<dbReference type="FunFam" id="3.40.50.300:FF:000127">
    <property type="entry name" value="Ribose import ATP-binding protein RbsA"/>
    <property type="match status" value="1"/>
</dbReference>
<dbReference type="InterPro" id="IPR003593">
    <property type="entry name" value="AAA+_ATPase"/>
</dbReference>
<keyword evidence="6" id="KW-0547">Nucleotide-binding</keyword>
<evidence type="ECO:0000256" key="9">
    <source>
        <dbReference type="ARBA" id="ARBA00023136"/>
    </source>
</evidence>
<evidence type="ECO:0000256" key="2">
    <source>
        <dbReference type="ARBA" id="ARBA00022448"/>
    </source>
</evidence>
<dbReference type="AlphaFoldDB" id="A0A3A5M728"/>
<comment type="subcellular location">
    <subcellularLocation>
        <location evidence="1">Cell membrane</location>
        <topology evidence="1">Peripheral membrane protein</topology>
    </subcellularLocation>
</comment>
<dbReference type="GO" id="GO:0005524">
    <property type="term" value="F:ATP binding"/>
    <property type="evidence" value="ECO:0007669"/>
    <property type="project" value="UniProtKB-KW"/>
</dbReference>
<dbReference type="CDD" id="cd03215">
    <property type="entry name" value="ABC_Carb_Monos_II"/>
    <property type="match status" value="1"/>
</dbReference>
<keyword evidence="12" id="KW-1185">Reference proteome</keyword>
<evidence type="ECO:0000256" key="1">
    <source>
        <dbReference type="ARBA" id="ARBA00004202"/>
    </source>
</evidence>
<sequence>MTHLDGRESGATDPNAPVRRSVLTLRGALKTFGPVVALADGTIDLVAGEIHALVGENGAGKSTLVKILAGVHQPDAGEFSVDGQAVSFRNVADSKAAGISVIYQEPTLFPDLTVAENIFIGRQPKGRFGLISRAEMRRRAKDLFDQLGVPIDPDRVAEGLSIADQQIIEIAKAISLDARVLVMDEPTAALSGVEVERLFAVARRLRDAGSGILFISHRFDEVFGLCDRITVMRDGTYIATHETPAMTVEAIVREMVGRDIDALFPKSETERGDVVLRVSGLTRPGVFHDIDFEVRAGEIVALSGLVGAGRTEVARAVFGIDRYESGTVEMLGQKLRSKDPRASIDAGIGFVPEDRRKQGLVMELSVERNAALTLRHSLAKFGLISTRAEREAAETWGKRLQVKSSSPEHPVSTLSGGNQQKVVLAKWLATDPKLLIIDEPTRGIDVGTKSEVHRLISELAGRGIAILMISSELPEVLGMADRVLVMREGRITGRLDRSEATAETVMHAATAALESSR</sequence>
<dbReference type="InterPro" id="IPR017871">
    <property type="entry name" value="ABC_transporter-like_CS"/>
</dbReference>
<evidence type="ECO:0000256" key="6">
    <source>
        <dbReference type="ARBA" id="ARBA00022741"/>
    </source>
</evidence>
<keyword evidence="2" id="KW-0813">Transport</keyword>
<dbReference type="Proteomes" id="UP000272560">
    <property type="component" value="Unassembled WGS sequence"/>
</dbReference>
<protein>
    <submittedName>
        <fullName evidence="11">Sugar ABC transporter ATP-binding protein</fullName>
    </submittedName>
</protein>
<dbReference type="Pfam" id="PF00005">
    <property type="entry name" value="ABC_tran"/>
    <property type="match status" value="2"/>
</dbReference>
<dbReference type="Gene3D" id="3.40.50.300">
    <property type="entry name" value="P-loop containing nucleotide triphosphate hydrolases"/>
    <property type="match status" value="2"/>
</dbReference>
<comment type="caution">
    <text evidence="11">The sequence shown here is derived from an EMBL/GenBank/DDBJ whole genome shotgun (WGS) entry which is preliminary data.</text>
</comment>
<keyword evidence="5" id="KW-0677">Repeat</keyword>
<dbReference type="RefSeq" id="WP_120150181.1">
    <property type="nucleotide sequence ID" value="NZ_QZVT01000012.1"/>
</dbReference>
<evidence type="ECO:0000256" key="8">
    <source>
        <dbReference type="ARBA" id="ARBA00022967"/>
    </source>
</evidence>
<dbReference type="CDD" id="cd03216">
    <property type="entry name" value="ABC_Carb_Monos_I"/>
    <property type="match status" value="1"/>
</dbReference>
<dbReference type="PANTHER" id="PTHR43790:SF3">
    <property type="entry name" value="D-ALLOSE IMPORT ATP-BINDING PROTEIN ALSA-RELATED"/>
    <property type="match status" value="1"/>
</dbReference>
<evidence type="ECO:0000256" key="7">
    <source>
        <dbReference type="ARBA" id="ARBA00022840"/>
    </source>
</evidence>
<feature type="domain" description="ABC transporter" evidence="10">
    <location>
        <begin position="23"/>
        <end position="259"/>
    </location>
</feature>
<dbReference type="SMART" id="SM00382">
    <property type="entry name" value="AAA"/>
    <property type="match status" value="2"/>
</dbReference>
<keyword evidence="3" id="KW-1003">Cell membrane</keyword>
<dbReference type="SUPFAM" id="SSF52540">
    <property type="entry name" value="P-loop containing nucleoside triphosphate hydrolases"/>
    <property type="match status" value="2"/>
</dbReference>
<keyword evidence="8" id="KW-1278">Translocase</keyword>
<feature type="domain" description="ABC transporter" evidence="10">
    <location>
        <begin position="269"/>
        <end position="513"/>
    </location>
</feature>
<dbReference type="GO" id="GO:0016887">
    <property type="term" value="F:ATP hydrolysis activity"/>
    <property type="evidence" value="ECO:0007669"/>
    <property type="project" value="InterPro"/>
</dbReference>
<gene>
    <name evidence="11" type="ORF">D6T63_16675</name>
</gene>
<dbReference type="GO" id="GO:0005886">
    <property type="term" value="C:plasma membrane"/>
    <property type="evidence" value="ECO:0007669"/>
    <property type="project" value="UniProtKB-SubCell"/>
</dbReference>
<accession>A0A3A5M728</accession>
<evidence type="ECO:0000256" key="5">
    <source>
        <dbReference type="ARBA" id="ARBA00022737"/>
    </source>
</evidence>
<organism evidence="11 12">
    <name type="scientific">Arthrobacter cheniae</name>
    <dbReference type="NCBI Taxonomy" id="1258888"/>
    <lineage>
        <taxon>Bacteria</taxon>
        <taxon>Bacillati</taxon>
        <taxon>Actinomycetota</taxon>
        <taxon>Actinomycetes</taxon>
        <taxon>Micrococcales</taxon>
        <taxon>Micrococcaceae</taxon>
        <taxon>Arthrobacter</taxon>
    </lineage>
</organism>
<evidence type="ECO:0000313" key="11">
    <source>
        <dbReference type="EMBL" id="RJT76232.1"/>
    </source>
</evidence>
<evidence type="ECO:0000256" key="3">
    <source>
        <dbReference type="ARBA" id="ARBA00022475"/>
    </source>
</evidence>
<dbReference type="InterPro" id="IPR027417">
    <property type="entry name" value="P-loop_NTPase"/>
</dbReference>
<dbReference type="OrthoDB" id="39350at2"/>
<keyword evidence="7 11" id="KW-0067">ATP-binding</keyword>
<dbReference type="PANTHER" id="PTHR43790">
    <property type="entry name" value="CARBOHYDRATE TRANSPORT ATP-BINDING PROTEIN MG119-RELATED"/>
    <property type="match status" value="1"/>
</dbReference>
<dbReference type="EMBL" id="QZVT01000012">
    <property type="protein sequence ID" value="RJT76232.1"/>
    <property type="molecule type" value="Genomic_DNA"/>
</dbReference>
<proteinExistence type="predicted"/>
<dbReference type="PROSITE" id="PS00211">
    <property type="entry name" value="ABC_TRANSPORTER_1"/>
    <property type="match status" value="1"/>
</dbReference>
<name>A0A3A5M728_9MICC</name>